<feature type="transmembrane region" description="Helical" evidence="1">
    <location>
        <begin position="90"/>
        <end position="108"/>
    </location>
</feature>
<keyword evidence="4" id="KW-1185">Reference proteome</keyword>
<evidence type="ECO:0000313" key="4">
    <source>
        <dbReference type="Proteomes" id="UP000315995"/>
    </source>
</evidence>
<evidence type="ECO:0000256" key="1">
    <source>
        <dbReference type="SAM" id="Phobius"/>
    </source>
</evidence>
<reference evidence="3 4" key="1">
    <citation type="submission" date="2019-06" db="EMBL/GenBank/DDBJ databases">
        <title>Persicimonas caeni gen. nov., sp. nov., a predatory bacterium isolated from solar saltern.</title>
        <authorList>
            <person name="Wang S."/>
        </authorList>
    </citation>
    <scope>NUCLEOTIDE SEQUENCE [LARGE SCALE GENOMIC DNA]</scope>
    <source>
        <strain evidence="3 4">YN101</strain>
    </source>
</reference>
<accession>A0A5B8YC60</accession>
<evidence type="ECO:0000259" key="2">
    <source>
        <dbReference type="PROSITE" id="PS50234"/>
    </source>
</evidence>
<feature type="domain" description="VWFA" evidence="2">
    <location>
        <begin position="458"/>
        <end position="641"/>
    </location>
</feature>
<gene>
    <name evidence="3" type="ORF">FIV42_26285</name>
</gene>
<dbReference type="InterPro" id="IPR010768">
    <property type="entry name" value="GATase1-like"/>
</dbReference>
<organism evidence="3 4">
    <name type="scientific">Persicimonas caeni</name>
    <dbReference type="NCBI Taxonomy" id="2292766"/>
    <lineage>
        <taxon>Bacteria</taxon>
        <taxon>Deltaproteobacteria</taxon>
        <taxon>Bradymonadales</taxon>
        <taxon>Bradymonadaceae</taxon>
        <taxon>Persicimonas</taxon>
    </lineage>
</organism>
<dbReference type="Pfam" id="PF00092">
    <property type="entry name" value="VWA"/>
    <property type="match status" value="1"/>
</dbReference>
<dbReference type="Gene3D" id="3.40.50.410">
    <property type="entry name" value="von Willebrand factor, type A domain"/>
    <property type="match status" value="1"/>
</dbReference>
<dbReference type="AlphaFoldDB" id="A0A4Y6Q0S3"/>
<dbReference type="PANTHER" id="PTHR37947:SF2">
    <property type="entry name" value="VON WILLEBRAND FACTOR TYPE A"/>
    <property type="match status" value="1"/>
</dbReference>
<dbReference type="OrthoDB" id="9781333at2"/>
<dbReference type="Pfam" id="PF13519">
    <property type="entry name" value="VWA_2"/>
    <property type="match status" value="1"/>
</dbReference>
<dbReference type="PROSITE" id="PS50234">
    <property type="entry name" value="VWFA"/>
    <property type="match status" value="1"/>
</dbReference>
<dbReference type="Pfam" id="PF07090">
    <property type="entry name" value="GATase1_like"/>
    <property type="match status" value="1"/>
</dbReference>
<protein>
    <submittedName>
        <fullName evidence="3">VWA domain-containing protein</fullName>
    </submittedName>
</protein>
<name>A0A4Y6Q0S3_PERCE</name>
<keyword evidence="1" id="KW-0472">Membrane</keyword>
<dbReference type="SMART" id="SM00327">
    <property type="entry name" value="VWA"/>
    <property type="match status" value="2"/>
</dbReference>
<dbReference type="Gene3D" id="3.40.50.880">
    <property type="match status" value="2"/>
</dbReference>
<sequence length="907" mass="102115">MIIDRKRLADVFFWLLLVGAWLAMGYGFFQYIVEPSLDVIAFEFQGRNVEILAPLFFGVLLVLPLLWLIQRFTLSDLPRPQRWLNVLMRSLFIIALVGALVQVVLTSFESRISTIFLVDTSASIPDSSLDEAVDYINAARGAKGERDEVQVIAFAKHPYKVEVPEQGPLEAIPRPANEKDGLYTDAAGALRMAYGLFPQDHIKRAVIISDGNETRGDFLAEAHRAGAFGIRLYNKETEIEVRPEVLIRDVEVPDKIKVGAPFNLTAKVFSNHEDKATFVLWQNDFKDGTKEVELEKGVNEITFKTVVSEPGFKEFKLEMKVDGQDHFEANNDFVYSTNVRGKPRVLYIEGEMRARHYLQRALRNENFEVETRGKYGLPDSLKEFESFDLVLISDLPATQMSDRQMALLDRYTKELGGGLIMAGGESSFGPGGYYGTDIEEILPVDFQPKKKRETPSLALMLVIDKSGSMNGERIELAKEAAKATVEILQKDDKVGVIAFDGAPQKLVRMQSAANRVRITSDISRLRASGGTDIAGGLEDAYEQLALTPAKLKHVILLTDGHSPTKNIFSELLPAMRIEGITVSTISIGSQSASTLLKRIAEGGSGRYYHTTNPYNIPRIFMKETSTVSRSSMVEEPFRPKVVKRAQVLDGIPWDRAPYLLGYVSTRAKDRAEVLMVSEYGEPILARWRHGLGKVVAFTSDLKNRWAVQWVRWPGYSKFWAQLIRDTMRTDDRMNLAMRTSVKQGKAHIVVDAVGLDDRFINNLKSTVMLRSPSGKKKNIELEQTAAGRYEAEIPLDEYGSYSLKAKHDKDGDTIGVSLGSISYPYPREYLFLEPNREVLQRSADIARGGTNPEVATLFDPMGEEVKYRKELWPFFLMAALGFLLLDLALRRIRLWGSTELQWDQFFK</sequence>
<dbReference type="SUPFAM" id="SSF52317">
    <property type="entry name" value="Class I glutamine amidotransferase-like"/>
    <property type="match status" value="1"/>
</dbReference>
<dbReference type="SUPFAM" id="SSF53300">
    <property type="entry name" value="vWA-like"/>
    <property type="match status" value="2"/>
</dbReference>
<dbReference type="InterPro" id="IPR029062">
    <property type="entry name" value="Class_I_gatase-like"/>
</dbReference>
<evidence type="ECO:0000313" key="3">
    <source>
        <dbReference type="EMBL" id="QDG54123.1"/>
    </source>
</evidence>
<proteinExistence type="predicted"/>
<dbReference type="PANTHER" id="PTHR37947">
    <property type="entry name" value="BLL2462 PROTEIN"/>
    <property type="match status" value="1"/>
</dbReference>
<accession>A0A4Y6Q0S3</accession>
<dbReference type="CDD" id="cd00198">
    <property type="entry name" value="vWFA"/>
    <property type="match status" value="1"/>
</dbReference>
<dbReference type="EMBL" id="CP041186">
    <property type="protein sequence ID" value="QDG54123.1"/>
    <property type="molecule type" value="Genomic_DNA"/>
</dbReference>
<dbReference type="InterPro" id="IPR036465">
    <property type="entry name" value="vWFA_dom_sf"/>
</dbReference>
<dbReference type="RefSeq" id="WP_141200568.1">
    <property type="nucleotide sequence ID" value="NZ_CP041186.1"/>
</dbReference>
<dbReference type="Proteomes" id="UP000315995">
    <property type="component" value="Chromosome"/>
</dbReference>
<keyword evidence="1" id="KW-0812">Transmembrane</keyword>
<feature type="transmembrane region" description="Helical" evidence="1">
    <location>
        <begin position="51"/>
        <end position="69"/>
    </location>
</feature>
<keyword evidence="1" id="KW-1133">Transmembrane helix</keyword>
<feature type="transmembrane region" description="Helical" evidence="1">
    <location>
        <begin position="12"/>
        <end position="31"/>
    </location>
</feature>
<dbReference type="InterPro" id="IPR002035">
    <property type="entry name" value="VWF_A"/>
</dbReference>